<evidence type="ECO:0000256" key="7">
    <source>
        <dbReference type="RuleBase" id="RU363032"/>
    </source>
</evidence>
<feature type="domain" description="ABC transmembrane type-1" evidence="8">
    <location>
        <begin position="75"/>
        <end position="290"/>
    </location>
</feature>
<dbReference type="PROSITE" id="PS50928">
    <property type="entry name" value="ABC_TM1"/>
    <property type="match status" value="1"/>
</dbReference>
<organism evidence="9 10">
    <name type="scientific">Paenibacillus agricola</name>
    <dbReference type="NCBI Taxonomy" id="2716264"/>
    <lineage>
        <taxon>Bacteria</taxon>
        <taxon>Bacillati</taxon>
        <taxon>Bacillota</taxon>
        <taxon>Bacilli</taxon>
        <taxon>Bacillales</taxon>
        <taxon>Paenibacillaceae</taxon>
        <taxon>Paenibacillus</taxon>
    </lineage>
</organism>
<comment type="subcellular location">
    <subcellularLocation>
        <location evidence="1 7">Cell membrane</location>
        <topology evidence="1 7">Multi-pass membrane protein</topology>
    </subcellularLocation>
</comment>
<evidence type="ECO:0000256" key="6">
    <source>
        <dbReference type="ARBA" id="ARBA00023136"/>
    </source>
</evidence>
<proteinExistence type="inferred from homology"/>
<name>A0ABX0J7N2_9BACL</name>
<comment type="caution">
    <text evidence="9">The sequence shown here is derived from an EMBL/GenBank/DDBJ whole genome shotgun (WGS) entry which is preliminary data.</text>
</comment>
<keyword evidence="6 7" id="KW-0472">Membrane</keyword>
<sequence length="302" mass="33462">MRLVINKKRLHHNLPLLLMFIPVILFYLSFKYLPMLGVLVAFKDYSLAAGMVRSPWVGLANFQMLFDQSQTLNIIRNTLGLSVLSLVFGFPVPVMLAIMLNEIRKSWFKRLVQTVIYLPHFLSWVVVGGLVLTLFSIESSVINRGIEQLFGKPYPFLYKPASWIAIFIASGVWKEMGFNAIIYLAALCSIDPSLYEAAAMDGAGKLRQLWHVTLPGIQTTMSLLAILAVGHVMDVGFDPVYNLQNDGVNGVSEVISTYVYRAGIQQGQFSLTAAMGLLESAVALVLVLAANGLARKYGQGLW</sequence>
<evidence type="ECO:0000256" key="2">
    <source>
        <dbReference type="ARBA" id="ARBA00022448"/>
    </source>
</evidence>
<evidence type="ECO:0000259" key="8">
    <source>
        <dbReference type="PROSITE" id="PS50928"/>
    </source>
</evidence>
<keyword evidence="2 7" id="KW-0813">Transport</keyword>
<protein>
    <submittedName>
        <fullName evidence="9">Sugar ABC transporter permease</fullName>
    </submittedName>
</protein>
<gene>
    <name evidence="9" type="ORF">G9U52_20105</name>
</gene>
<feature type="transmembrane region" description="Helical" evidence="7">
    <location>
        <begin position="12"/>
        <end position="33"/>
    </location>
</feature>
<dbReference type="InterPro" id="IPR000515">
    <property type="entry name" value="MetI-like"/>
</dbReference>
<dbReference type="PANTHER" id="PTHR43227:SF11">
    <property type="entry name" value="BLL4140 PROTEIN"/>
    <property type="match status" value="1"/>
</dbReference>
<dbReference type="SUPFAM" id="SSF161098">
    <property type="entry name" value="MetI-like"/>
    <property type="match status" value="1"/>
</dbReference>
<accession>A0ABX0J7N2</accession>
<keyword evidence="4 7" id="KW-0812">Transmembrane</keyword>
<dbReference type="Proteomes" id="UP001165962">
    <property type="component" value="Unassembled WGS sequence"/>
</dbReference>
<evidence type="ECO:0000313" key="9">
    <source>
        <dbReference type="EMBL" id="NHN32147.1"/>
    </source>
</evidence>
<dbReference type="CDD" id="cd06261">
    <property type="entry name" value="TM_PBP2"/>
    <property type="match status" value="1"/>
</dbReference>
<feature type="transmembrane region" description="Helical" evidence="7">
    <location>
        <begin position="115"/>
        <end position="135"/>
    </location>
</feature>
<evidence type="ECO:0000256" key="3">
    <source>
        <dbReference type="ARBA" id="ARBA00022475"/>
    </source>
</evidence>
<feature type="transmembrane region" description="Helical" evidence="7">
    <location>
        <begin position="269"/>
        <end position="294"/>
    </location>
</feature>
<dbReference type="InterPro" id="IPR035906">
    <property type="entry name" value="MetI-like_sf"/>
</dbReference>
<evidence type="ECO:0000313" key="10">
    <source>
        <dbReference type="Proteomes" id="UP001165962"/>
    </source>
</evidence>
<evidence type="ECO:0000256" key="1">
    <source>
        <dbReference type="ARBA" id="ARBA00004651"/>
    </source>
</evidence>
<feature type="transmembrane region" description="Helical" evidence="7">
    <location>
        <begin position="78"/>
        <end position="100"/>
    </location>
</feature>
<dbReference type="InterPro" id="IPR050809">
    <property type="entry name" value="UgpAE/MalFG_permease"/>
</dbReference>
<evidence type="ECO:0000256" key="5">
    <source>
        <dbReference type="ARBA" id="ARBA00022989"/>
    </source>
</evidence>
<dbReference type="Pfam" id="PF00528">
    <property type="entry name" value="BPD_transp_1"/>
    <property type="match status" value="1"/>
</dbReference>
<feature type="transmembrane region" description="Helical" evidence="7">
    <location>
        <begin position="209"/>
        <end position="233"/>
    </location>
</feature>
<comment type="similarity">
    <text evidence="7">Belongs to the binding-protein-dependent transport system permease family.</text>
</comment>
<keyword evidence="3" id="KW-1003">Cell membrane</keyword>
<dbReference type="RefSeq" id="WP_166152422.1">
    <property type="nucleotide sequence ID" value="NZ_JAAOIW010000007.1"/>
</dbReference>
<dbReference type="PANTHER" id="PTHR43227">
    <property type="entry name" value="BLL4140 PROTEIN"/>
    <property type="match status" value="1"/>
</dbReference>
<dbReference type="EMBL" id="JAAOIW010000007">
    <property type="protein sequence ID" value="NHN32147.1"/>
    <property type="molecule type" value="Genomic_DNA"/>
</dbReference>
<feature type="transmembrane region" description="Helical" evidence="7">
    <location>
        <begin position="156"/>
        <end position="174"/>
    </location>
</feature>
<reference evidence="9" key="1">
    <citation type="submission" date="2020-03" db="EMBL/GenBank/DDBJ databases">
        <title>Draft sequencing of Paenibacilllus sp. S3N08.</title>
        <authorList>
            <person name="Kim D.-U."/>
        </authorList>
    </citation>
    <scope>NUCLEOTIDE SEQUENCE</scope>
    <source>
        <strain evidence="9">S3N08</strain>
    </source>
</reference>
<evidence type="ECO:0000256" key="4">
    <source>
        <dbReference type="ARBA" id="ARBA00022692"/>
    </source>
</evidence>
<keyword evidence="10" id="KW-1185">Reference proteome</keyword>
<keyword evidence="5 7" id="KW-1133">Transmembrane helix</keyword>
<dbReference type="Gene3D" id="1.10.3720.10">
    <property type="entry name" value="MetI-like"/>
    <property type="match status" value="1"/>
</dbReference>